<dbReference type="PANTHER" id="PTHR43775">
    <property type="entry name" value="FATTY ACID SYNTHASE"/>
    <property type="match status" value="1"/>
</dbReference>
<dbReference type="GO" id="GO:0003676">
    <property type="term" value="F:nucleic acid binding"/>
    <property type="evidence" value="ECO:0007669"/>
    <property type="project" value="InterPro"/>
</dbReference>
<dbReference type="PANTHER" id="PTHR43775:SF23">
    <property type="entry name" value="FATTY ACID SYNTHASE 3"/>
    <property type="match status" value="1"/>
</dbReference>
<evidence type="ECO:0000313" key="3">
    <source>
        <dbReference type="Proteomes" id="UP001162162"/>
    </source>
</evidence>
<accession>A0AAV8Y6G7</accession>
<dbReference type="Gene3D" id="3.30.420.10">
    <property type="entry name" value="Ribonuclease H-like superfamily/Ribonuclease H"/>
    <property type="match status" value="1"/>
</dbReference>
<dbReference type="Proteomes" id="UP001162162">
    <property type="component" value="Unassembled WGS sequence"/>
</dbReference>
<comment type="caution">
    <text evidence="2">The sequence shown here is derived from an EMBL/GenBank/DDBJ whole genome shotgun (WGS) entry which is preliminary data.</text>
</comment>
<keyword evidence="3" id="KW-1185">Reference proteome</keyword>
<feature type="domain" description="Polyketide synthase C-terminal extension" evidence="1">
    <location>
        <begin position="5"/>
        <end position="89"/>
    </location>
</feature>
<dbReference type="EMBL" id="JAPWTK010000183">
    <property type="protein sequence ID" value="KAJ8946534.1"/>
    <property type="molecule type" value="Genomic_DNA"/>
</dbReference>
<protein>
    <recommendedName>
        <fullName evidence="1">Polyketide synthase C-terminal extension domain-containing protein</fullName>
    </recommendedName>
</protein>
<dbReference type="Gene3D" id="3.40.366.10">
    <property type="entry name" value="Malonyl-Coenzyme A Acyl Carrier Protein, domain 2"/>
    <property type="match status" value="1"/>
</dbReference>
<evidence type="ECO:0000259" key="1">
    <source>
        <dbReference type="Pfam" id="PF16197"/>
    </source>
</evidence>
<proteinExistence type="predicted"/>
<dbReference type="InterPro" id="IPR050091">
    <property type="entry name" value="PKS_NRPS_Biosynth_Enz"/>
</dbReference>
<name>A0AAV8Y6G7_9CUCU</name>
<organism evidence="2 3">
    <name type="scientific">Aromia moschata</name>
    <dbReference type="NCBI Taxonomy" id="1265417"/>
    <lineage>
        <taxon>Eukaryota</taxon>
        <taxon>Metazoa</taxon>
        <taxon>Ecdysozoa</taxon>
        <taxon>Arthropoda</taxon>
        <taxon>Hexapoda</taxon>
        <taxon>Insecta</taxon>
        <taxon>Pterygota</taxon>
        <taxon>Neoptera</taxon>
        <taxon>Endopterygota</taxon>
        <taxon>Coleoptera</taxon>
        <taxon>Polyphaga</taxon>
        <taxon>Cucujiformia</taxon>
        <taxon>Chrysomeloidea</taxon>
        <taxon>Cerambycidae</taxon>
        <taxon>Cerambycinae</taxon>
        <taxon>Callichromatini</taxon>
        <taxon>Aromia</taxon>
    </lineage>
</organism>
<sequence length="402" mass="45464">MSAQGINSFGFGGGNCHILLRKNLKEKVNNGIPQDNLPRLVCLSGRTEEAVTCLQNGTISTNLDAEYVSLLHNIFRKNIPNHLYRGYIVVSKKGEIARSMKFSPVPRNNNFHVIFGELHDWYAIGSQLIEFPSFADSIQKTQHYLGIHGTHIWNALLHKSAVTDNDNILGSLAVQIGIVDILNLLEIKSMGSTGYSFGELVSAYYDGILNLEDTVKCCLIINESLNKTNDLKRYDGNQNDNNKGKSMVNGDYDINECAPNGDHHLNGPTKQVLATILKRNNSSAENPHQQRRINYVAQVMVNLEINDNWFFHHVLWTDESRFVSNGKPNRKNEHFWATENPHFVNPSDNQGHFGINVWCVSDIDNLFKNNFLCFSKMCHNSCEQTCVSCMTELHRIKQELLT</sequence>
<dbReference type="GO" id="GO:0006633">
    <property type="term" value="P:fatty acid biosynthetic process"/>
    <property type="evidence" value="ECO:0007669"/>
    <property type="project" value="TreeGrafter"/>
</dbReference>
<dbReference type="GO" id="GO:0004312">
    <property type="term" value="F:fatty acid synthase activity"/>
    <property type="evidence" value="ECO:0007669"/>
    <property type="project" value="TreeGrafter"/>
</dbReference>
<gene>
    <name evidence="2" type="ORF">NQ318_004670</name>
</gene>
<dbReference type="SUPFAM" id="SSF52151">
    <property type="entry name" value="FabD/lysophospholipase-like"/>
    <property type="match status" value="1"/>
</dbReference>
<dbReference type="Pfam" id="PF16197">
    <property type="entry name" value="KAsynt_C_assoc"/>
    <property type="match status" value="1"/>
</dbReference>
<evidence type="ECO:0000313" key="2">
    <source>
        <dbReference type="EMBL" id="KAJ8946534.1"/>
    </source>
</evidence>
<dbReference type="InterPro" id="IPR032821">
    <property type="entry name" value="PKS_assoc"/>
</dbReference>
<dbReference type="InterPro" id="IPR016035">
    <property type="entry name" value="Acyl_Trfase/lysoPLipase"/>
</dbReference>
<dbReference type="Gene3D" id="3.30.70.3290">
    <property type="match status" value="1"/>
</dbReference>
<dbReference type="AlphaFoldDB" id="A0AAV8Y6G7"/>
<reference evidence="2" key="1">
    <citation type="journal article" date="2023" name="Insect Mol. Biol.">
        <title>Genome sequencing provides insights into the evolution of gene families encoding plant cell wall-degrading enzymes in longhorned beetles.</title>
        <authorList>
            <person name="Shin N.R."/>
            <person name="Okamura Y."/>
            <person name="Kirsch R."/>
            <person name="Pauchet Y."/>
        </authorList>
    </citation>
    <scope>NUCLEOTIDE SEQUENCE</scope>
    <source>
        <strain evidence="2">AMC_N1</strain>
    </source>
</reference>
<dbReference type="InterPro" id="IPR036397">
    <property type="entry name" value="RNaseH_sf"/>
</dbReference>
<dbReference type="InterPro" id="IPR001227">
    <property type="entry name" value="Ac_transferase_dom_sf"/>
</dbReference>